<dbReference type="AlphaFoldDB" id="A0A1Q2CUZ1"/>
<dbReference type="CDD" id="cd06325">
    <property type="entry name" value="PBP1_ABC_unchar_transporter"/>
    <property type="match status" value="1"/>
</dbReference>
<evidence type="ECO:0000256" key="1">
    <source>
        <dbReference type="SAM" id="SignalP"/>
    </source>
</evidence>
<dbReference type="PANTHER" id="PTHR35271">
    <property type="entry name" value="ABC TRANSPORTER, SUBSTRATE-BINDING LIPOPROTEIN-RELATED"/>
    <property type="match status" value="1"/>
</dbReference>
<reference evidence="2 3" key="1">
    <citation type="journal article" date="2008" name="Int. J. Syst. Evol. Microbiol.">
        <title>Tessaracoccus flavescens sp. nov., isolated from marine sediment.</title>
        <authorList>
            <person name="Lee D.W."/>
            <person name="Lee S.D."/>
        </authorList>
    </citation>
    <scope>NUCLEOTIDE SEQUENCE [LARGE SCALE GENOMIC DNA]</scope>
    <source>
        <strain evidence="2 3">SST-39T</strain>
    </source>
</reference>
<dbReference type="PANTHER" id="PTHR35271:SF1">
    <property type="entry name" value="ABC TRANSPORTER, SUBSTRATE-BINDING LIPOPROTEIN"/>
    <property type="match status" value="1"/>
</dbReference>
<dbReference type="PROSITE" id="PS51257">
    <property type="entry name" value="PROKAR_LIPOPROTEIN"/>
    <property type="match status" value="1"/>
</dbReference>
<dbReference type="KEGG" id="tfa:BW733_02825"/>
<name>A0A1Q2CUZ1_9ACTN</name>
<proteinExistence type="predicted"/>
<evidence type="ECO:0000313" key="3">
    <source>
        <dbReference type="Proteomes" id="UP000188235"/>
    </source>
</evidence>
<sequence>MLRRFVTGAVVAVALSVAACGAQSPTETSAPADNGKRDVKIGAVTIVSHPSLDLVYEGIVEGLAEAGYTEGDNLTIDLQNPQGDQATLVNIANTYASSDNDLFVAIATPPAQALAQVEQKRPIVFASVTDPVAAGLVESMEAPGGNVTGTSDQLPTDQQLAVIKDILPDVMTVGIVYSSAEVNAQVQAERAIEAGSELGIEVKTATVTNSSEVQQAAESLDVDAYFVLVDNTVVSAIESMIQVAEANGRLLVTSDADSVERGAAAALATDYKAQGIQTAGIIVDILEGGDPATTPVQLQEGLELAVNPEAAERMGVEIPGTVVEQAAKTY</sequence>
<evidence type="ECO:0000313" key="2">
    <source>
        <dbReference type="EMBL" id="AQP49925.1"/>
    </source>
</evidence>
<dbReference type="Gene3D" id="3.40.50.2300">
    <property type="match status" value="2"/>
</dbReference>
<feature type="signal peptide" evidence="1">
    <location>
        <begin position="1"/>
        <end position="22"/>
    </location>
</feature>
<accession>A0A1Q2CUZ1</accession>
<dbReference type="InterPro" id="IPR028082">
    <property type="entry name" value="Peripla_BP_I"/>
</dbReference>
<dbReference type="RefSeq" id="WP_077347709.1">
    <property type="nucleotide sequence ID" value="NZ_CP019607.1"/>
</dbReference>
<feature type="chain" id="PRO_5039057044" description="Sugar ABC transporter substrate-binding protein" evidence="1">
    <location>
        <begin position="23"/>
        <end position="330"/>
    </location>
</feature>
<dbReference type="Proteomes" id="UP000188235">
    <property type="component" value="Chromosome"/>
</dbReference>
<organism evidence="2 3">
    <name type="scientific">Tessaracoccus flavescens</name>
    <dbReference type="NCBI Taxonomy" id="399497"/>
    <lineage>
        <taxon>Bacteria</taxon>
        <taxon>Bacillati</taxon>
        <taxon>Actinomycetota</taxon>
        <taxon>Actinomycetes</taxon>
        <taxon>Propionibacteriales</taxon>
        <taxon>Propionibacteriaceae</taxon>
        <taxon>Tessaracoccus</taxon>
    </lineage>
</organism>
<evidence type="ECO:0008006" key="4">
    <source>
        <dbReference type="Google" id="ProtNLM"/>
    </source>
</evidence>
<protein>
    <recommendedName>
        <fullName evidence="4">Sugar ABC transporter substrate-binding protein</fullName>
    </recommendedName>
</protein>
<keyword evidence="3" id="KW-1185">Reference proteome</keyword>
<dbReference type="SUPFAM" id="SSF53822">
    <property type="entry name" value="Periplasmic binding protein-like I"/>
    <property type="match status" value="1"/>
</dbReference>
<keyword evidence="1" id="KW-0732">Signal</keyword>
<dbReference type="Pfam" id="PF04392">
    <property type="entry name" value="ABC_sub_bind"/>
    <property type="match status" value="1"/>
</dbReference>
<dbReference type="STRING" id="399497.BW733_02825"/>
<gene>
    <name evidence="2" type="ORF">BW733_02825</name>
</gene>
<dbReference type="OrthoDB" id="9776955at2"/>
<dbReference type="EMBL" id="CP019607">
    <property type="protein sequence ID" value="AQP49925.1"/>
    <property type="molecule type" value="Genomic_DNA"/>
</dbReference>
<dbReference type="InterPro" id="IPR007487">
    <property type="entry name" value="ABC_transpt-TYRBP-like"/>
</dbReference>